<dbReference type="Proteomes" id="UP000269945">
    <property type="component" value="Unassembled WGS sequence"/>
</dbReference>
<name>A0A9X9ME17_GULGU</name>
<evidence type="ECO:0000313" key="2">
    <source>
        <dbReference type="Proteomes" id="UP000269945"/>
    </source>
</evidence>
<reference evidence="1 2" key="1">
    <citation type="submission" date="2018-10" db="EMBL/GenBank/DDBJ databases">
        <authorList>
            <person name="Ekblom R."/>
            <person name="Jareborg N."/>
        </authorList>
    </citation>
    <scope>NUCLEOTIDE SEQUENCE [LARGE SCALE GENOMIC DNA]</scope>
    <source>
        <tissue evidence="1">Muscle</tissue>
    </source>
</reference>
<evidence type="ECO:0000313" key="1">
    <source>
        <dbReference type="EMBL" id="VCX43321.1"/>
    </source>
</evidence>
<comment type="caution">
    <text evidence="1">The sequence shown here is derived from an EMBL/GenBank/DDBJ whole genome shotgun (WGS) entry which is preliminary data.</text>
</comment>
<sequence length="48" mass="6284">MRNSKLKVKLSQTCRKTHRLQLYWRRMRRKRLRKRMQRLRTENWSCHK</sequence>
<proteinExistence type="predicted"/>
<organism evidence="1 2">
    <name type="scientific">Gulo gulo</name>
    <name type="common">Wolverine</name>
    <name type="synonym">Gluton</name>
    <dbReference type="NCBI Taxonomy" id="48420"/>
    <lineage>
        <taxon>Eukaryota</taxon>
        <taxon>Metazoa</taxon>
        <taxon>Chordata</taxon>
        <taxon>Craniata</taxon>
        <taxon>Vertebrata</taxon>
        <taxon>Euteleostomi</taxon>
        <taxon>Mammalia</taxon>
        <taxon>Eutheria</taxon>
        <taxon>Laurasiatheria</taxon>
        <taxon>Carnivora</taxon>
        <taxon>Caniformia</taxon>
        <taxon>Musteloidea</taxon>
        <taxon>Mustelidae</taxon>
        <taxon>Guloninae</taxon>
        <taxon>Gulo</taxon>
    </lineage>
</organism>
<accession>A0A9X9ME17</accession>
<gene>
    <name evidence="1" type="ORF">BN2614_LOCUS1</name>
</gene>
<keyword evidence="2" id="KW-1185">Reference proteome</keyword>
<protein>
    <submittedName>
        <fullName evidence="1">Uncharacterized protein</fullName>
    </submittedName>
</protein>
<dbReference type="AlphaFoldDB" id="A0A9X9ME17"/>
<dbReference type="EMBL" id="CYRY02047329">
    <property type="protein sequence ID" value="VCX43321.1"/>
    <property type="molecule type" value="Genomic_DNA"/>
</dbReference>